<evidence type="ECO:0000256" key="1">
    <source>
        <dbReference type="SAM" id="MobiDB-lite"/>
    </source>
</evidence>
<dbReference type="AlphaFoldDB" id="A0A4V4HEZ9"/>
<keyword evidence="3" id="KW-1185">Reference proteome</keyword>
<organism evidence="2 3">
    <name type="scientific">Dendrothele bispora (strain CBS 962.96)</name>
    <dbReference type="NCBI Taxonomy" id="1314807"/>
    <lineage>
        <taxon>Eukaryota</taxon>
        <taxon>Fungi</taxon>
        <taxon>Dikarya</taxon>
        <taxon>Basidiomycota</taxon>
        <taxon>Agaricomycotina</taxon>
        <taxon>Agaricomycetes</taxon>
        <taxon>Agaricomycetidae</taxon>
        <taxon>Agaricales</taxon>
        <taxon>Agaricales incertae sedis</taxon>
        <taxon>Dendrothele</taxon>
    </lineage>
</organism>
<sequence>MTPQTTIWGDDCRVIKHPTTVESLVASTSSIIPPSATTTAGTNPGSSNSSPSSSNTGAMVGDVVGGVVDLFALILTMKRPEGGVVGGMFPDIAVNDDHPTSLMSQLGDDGMGNQLNASTVRKRNCRSIPTPPSLLSLPYFPNLPCSSHHIISSGEGNPNGFNRDKDQKDIPRLDLRQLERIIRICFIIMVHNPPDALAAAGLGAAGARAAAMYAHHLVGG</sequence>
<reference evidence="2 3" key="1">
    <citation type="journal article" date="2019" name="Nat. Ecol. Evol.">
        <title>Megaphylogeny resolves global patterns of mushroom evolution.</title>
        <authorList>
            <person name="Varga T."/>
            <person name="Krizsan K."/>
            <person name="Foldi C."/>
            <person name="Dima B."/>
            <person name="Sanchez-Garcia M."/>
            <person name="Sanchez-Ramirez S."/>
            <person name="Szollosi G.J."/>
            <person name="Szarkandi J.G."/>
            <person name="Papp V."/>
            <person name="Albert L."/>
            <person name="Andreopoulos W."/>
            <person name="Angelini C."/>
            <person name="Antonin V."/>
            <person name="Barry K.W."/>
            <person name="Bougher N.L."/>
            <person name="Buchanan P."/>
            <person name="Buyck B."/>
            <person name="Bense V."/>
            <person name="Catcheside P."/>
            <person name="Chovatia M."/>
            <person name="Cooper J."/>
            <person name="Damon W."/>
            <person name="Desjardin D."/>
            <person name="Finy P."/>
            <person name="Geml J."/>
            <person name="Haridas S."/>
            <person name="Hughes K."/>
            <person name="Justo A."/>
            <person name="Karasinski D."/>
            <person name="Kautmanova I."/>
            <person name="Kiss B."/>
            <person name="Kocsube S."/>
            <person name="Kotiranta H."/>
            <person name="LaButti K.M."/>
            <person name="Lechner B.E."/>
            <person name="Liimatainen K."/>
            <person name="Lipzen A."/>
            <person name="Lukacs Z."/>
            <person name="Mihaltcheva S."/>
            <person name="Morgado L.N."/>
            <person name="Niskanen T."/>
            <person name="Noordeloos M.E."/>
            <person name="Ohm R.A."/>
            <person name="Ortiz-Santana B."/>
            <person name="Ovrebo C."/>
            <person name="Racz N."/>
            <person name="Riley R."/>
            <person name="Savchenko A."/>
            <person name="Shiryaev A."/>
            <person name="Soop K."/>
            <person name="Spirin V."/>
            <person name="Szebenyi C."/>
            <person name="Tomsovsky M."/>
            <person name="Tulloss R.E."/>
            <person name="Uehling J."/>
            <person name="Grigoriev I.V."/>
            <person name="Vagvolgyi C."/>
            <person name="Papp T."/>
            <person name="Martin F.M."/>
            <person name="Miettinen O."/>
            <person name="Hibbett D.S."/>
            <person name="Nagy L.G."/>
        </authorList>
    </citation>
    <scope>NUCLEOTIDE SEQUENCE [LARGE SCALE GENOMIC DNA]</scope>
    <source>
        <strain evidence="2 3">CBS 962.96</strain>
    </source>
</reference>
<dbReference type="Proteomes" id="UP000297245">
    <property type="component" value="Unassembled WGS sequence"/>
</dbReference>
<evidence type="ECO:0000313" key="2">
    <source>
        <dbReference type="EMBL" id="THU93055.1"/>
    </source>
</evidence>
<name>A0A4V4HEZ9_DENBC</name>
<feature type="region of interest" description="Disordered" evidence="1">
    <location>
        <begin position="26"/>
        <end position="57"/>
    </location>
</feature>
<proteinExistence type="predicted"/>
<gene>
    <name evidence="2" type="ORF">K435DRAFT_861891</name>
</gene>
<dbReference type="EMBL" id="ML179260">
    <property type="protein sequence ID" value="THU93055.1"/>
    <property type="molecule type" value="Genomic_DNA"/>
</dbReference>
<protein>
    <submittedName>
        <fullName evidence="2">Uncharacterized protein</fullName>
    </submittedName>
</protein>
<evidence type="ECO:0000313" key="3">
    <source>
        <dbReference type="Proteomes" id="UP000297245"/>
    </source>
</evidence>
<accession>A0A4V4HEZ9</accession>